<dbReference type="AlphaFoldDB" id="A0A2U1AXZ5"/>
<protein>
    <recommendedName>
        <fullName evidence="2">DUF305 domain-containing protein</fullName>
    </recommendedName>
</protein>
<keyword evidence="1" id="KW-0812">Transmembrane</keyword>
<accession>A0A2U1AXZ5</accession>
<dbReference type="InterPro" id="IPR012347">
    <property type="entry name" value="Ferritin-like"/>
</dbReference>
<sequence>MMEKGNYGKFMLMLGLSFLVMYAVMFSNVAEVSHISLNLNRLYMTILMVAPMALIMLWVMRSMYSDKKLNTIITVMSIVATLGAFIALRNQAYVGDKAFIHSMIPHHSSAILVSEEARINDPELKKLAEEIIRTQKEEIAQMERIRKRID</sequence>
<keyword evidence="1" id="KW-1133">Transmembrane helix</keyword>
<organism evidence="3 4">
    <name type="scientific">Pontibacter virosus</name>
    <dbReference type="NCBI Taxonomy" id="1765052"/>
    <lineage>
        <taxon>Bacteria</taxon>
        <taxon>Pseudomonadati</taxon>
        <taxon>Bacteroidota</taxon>
        <taxon>Cytophagia</taxon>
        <taxon>Cytophagales</taxon>
        <taxon>Hymenobacteraceae</taxon>
        <taxon>Pontibacter</taxon>
    </lineage>
</organism>
<dbReference type="EMBL" id="QEKI01000005">
    <property type="protein sequence ID" value="PVY41306.1"/>
    <property type="molecule type" value="Genomic_DNA"/>
</dbReference>
<reference evidence="3 4" key="1">
    <citation type="submission" date="2018-04" db="EMBL/GenBank/DDBJ databases">
        <title>Genomic Encyclopedia of Type Strains, Phase IV (KMG-IV): sequencing the most valuable type-strain genomes for metagenomic binning, comparative biology and taxonomic classification.</title>
        <authorList>
            <person name="Goeker M."/>
        </authorList>
    </citation>
    <scope>NUCLEOTIDE SEQUENCE [LARGE SCALE GENOMIC DNA]</scope>
    <source>
        <strain evidence="3 4">DSM 100231</strain>
    </source>
</reference>
<gene>
    <name evidence="3" type="ORF">C8E01_105235</name>
</gene>
<feature type="transmembrane region" description="Helical" evidence="1">
    <location>
        <begin position="71"/>
        <end position="88"/>
    </location>
</feature>
<name>A0A2U1AXZ5_9BACT</name>
<dbReference type="RefSeq" id="WP_243409520.1">
    <property type="nucleotide sequence ID" value="NZ_QEKI01000005.1"/>
</dbReference>
<dbReference type="InterPro" id="IPR005183">
    <property type="entry name" value="DUF305_CopM-like"/>
</dbReference>
<comment type="caution">
    <text evidence="3">The sequence shown here is derived from an EMBL/GenBank/DDBJ whole genome shotgun (WGS) entry which is preliminary data.</text>
</comment>
<evidence type="ECO:0000313" key="4">
    <source>
        <dbReference type="Proteomes" id="UP000245466"/>
    </source>
</evidence>
<proteinExistence type="predicted"/>
<dbReference type="Pfam" id="PF03713">
    <property type="entry name" value="DUF305"/>
    <property type="match status" value="1"/>
</dbReference>
<evidence type="ECO:0000256" key="1">
    <source>
        <dbReference type="SAM" id="Phobius"/>
    </source>
</evidence>
<feature type="transmembrane region" description="Helical" evidence="1">
    <location>
        <begin position="42"/>
        <end position="59"/>
    </location>
</feature>
<evidence type="ECO:0000259" key="2">
    <source>
        <dbReference type="Pfam" id="PF03713"/>
    </source>
</evidence>
<dbReference type="Proteomes" id="UP000245466">
    <property type="component" value="Unassembled WGS sequence"/>
</dbReference>
<feature type="transmembrane region" description="Helical" evidence="1">
    <location>
        <begin position="12"/>
        <end position="30"/>
    </location>
</feature>
<keyword evidence="1" id="KW-0472">Membrane</keyword>
<evidence type="ECO:0000313" key="3">
    <source>
        <dbReference type="EMBL" id="PVY41306.1"/>
    </source>
</evidence>
<feature type="domain" description="DUF305" evidence="2">
    <location>
        <begin position="93"/>
        <end position="145"/>
    </location>
</feature>
<keyword evidence="4" id="KW-1185">Reference proteome</keyword>
<dbReference type="Gene3D" id="1.20.1260.10">
    <property type="match status" value="1"/>
</dbReference>